<reference evidence="2 3" key="1">
    <citation type="submission" date="2017-07" db="EMBL/GenBank/DDBJ databases">
        <title>Complete genome sequence of Actinoalloteichus hoggarensis DSM 45943, type strain of Actinoalloteichus hoggarensis.</title>
        <authorList>
            <person name="Ruckert C."/>
            <person name="Nouioui I."/>
            <person name="Willmese J."/>
            <person name="van Wezel G."/>
            <person name="Klenk H.-P."/>
            <person name="Kalinowski J."/>
            <person name="Zotchev S.B."/>
        </authorList>
    </citation>
    <scope>NUCLEOTIDE SEQUENCE [LARGE SCALE GENOMIC DNA]</scope>
    <source>
        <strain evidence="2 3">DSM 45943</strain>
    </source>
</reference>
<dbReference type="EMBL" id="CP022521">
    <property type="protein sequence ID" value="ASO22936.1"/>
    <property type="molecule type" value="Genomic_DNA"/>
</dbReference>
<protein>
    <recommendedName>
        <fullName evidence="4">Secreted protein</fullName>
    </recommendedName>
</protein>
<evidence type="ECO:0008006" key="4">
    <source>
        <dbReference type="Google" id="ProtNLM"/>
    </source>
</evidence>
<sequence length="398" mass="42245">MGMRKRITSLIGSVSAAVVLLGGTAPAPVPEVQAQAPTRLTEISAAPYSLAENGGFETYAARIASLNDRLATADVADVLADANRAGRPLCHGTGVSGATGFCWATGDDNTPDWYPQGLTASWDASESGTYAGKRVMLASWYDASGDRGVRISFVDYDDPADVRYRHVLLVEPTSNTNFRAVNIHAGGVAWVGDHLYVMDTGRGIRVFDLRTLWRTAGDPTKARIGLVDGEYYAHDYRYVLPQVGGYTQTGTCSRPVSSVTAPLCFSYGAVDRSTSPVTIVTGEYYDGIAGARLVRWPVAGNGLAVDSSGVVAAAAAYQSPHTNLQGVASYAGDFLVDRSRGSSTRGILYRSRVGGTATSSSLPIGPEDLTYQAEAGRVWTQSEYPRSRMVFSVPVSLG</sequence>
<feature type="signal peptide" evidence="1">
    <location>
        <begin position="1"/>
        <end position="27"/>
    </location>
</feature>
<accession>A0A221WBI5</accession>
<evidence type="ECO:0000313" key="3">
    <source>
        <dbReference type="Proteomes" id="UP000204221"/>
    </source>
</evidence>
<organism evidence="2 3">
    <name type="scientific">Actinoalloteichus hoggarensis</name>
    <dbReference type="NCBI Taxonomy" id="1470176"/>
    <lineage>
        <taxon>Bacteria</taxon>
        <taxon>Bacillati</taxon>
        <taxon>Actinomycetota</taxon>
        <taxon>Actinomycetes</taxon>
        <taxon>Pseudonocardiales</taxon>
        <taxon>Pseudonocardiaceae</taxon>
        <taxon>Actinoalloteichus</taxon>
    </lineage>
</organism>
<name>A0A221WBI5_9PSEU</name>
<gene>
    <name evidence="2" type="ORF">AHOG_26685</name>
</gene>
<evidence type="ECO:0000313" key="2">
    <source>
        <dbReference type="EMBL" id="ASO22936.1"/>
    </source>
</evidence>
<dbReference type="KEGG" id="ahg:AHOG_26685"/>
<proteinExistence type="predicted"/>
<dbReference type="AlphaFoldDB" id="A0A221WBI5"/>
<feature type="chain" id="PRO_5013053021" description="Secreted protein" evidence="1">
    <location>
        <begin position="28"/>
        <end position="398"/>
    </location>
</feature>
<keyword evidence="1" id="KW-0732">Signal</keyword>
<keyword evidence="3" id="KW-1185">Reference proteome</keyword>
<dbReference type="Proteomes" id="UP000204221">
    <property type="component" value="Chromosome"/>
</dbReference>
<evidence type="ECO:0000256" key="1">
    <source>
        <dbReference type="SAM" id="SignalP"/>
    </source>
</evidence>